<evidence type="ECO:0000256" key="4">
    <source>
        <dbReference type="ARBA" id="ARBA00022741"/>
    </source>
</evidence>
<evidence type="ECO:0000256" key="6">
    <source>
        <dbReference type="ARBA" id="ARBA00022840"/>
    </source>
</evidence>
<keyword evidence="3" id="KW-0808">Transferase</keyword>
<dbReference type="GO" id="GO:0004143">
    <property type="term" value="F:ATP-dependent diacylglycerol kinase activity"/>
    <property type="evidence" value="ECO:0007669"/>
    <property type="project" value="UniProtKB-EC"/>
</dbReference>
<name>A0A2P4Z4J2_9CRYT</name>
<evidence type="ECO:0000256" key="1">
    <source>
        <dbReference type="ARBA" id="ARBA00009280"/>
    </source>
</evidence>
<dbReference type="EMBL" id="JIBK01000048">
    <property type="protein sequence ID" value="POM84931.1"/>
    <property type="molecule type" value="Genomic_DNA"/>
</dbReference>
<comment type="similarity">
    <text evidence="1">Belongs to the eukaryotic diacylglycerol kinase family.</text>
</comment>
<evidence type="ECO:0000256" key="2">
    <source>
        <dbReference type="ARBA" id="ARBA00012133"/>
    </source>
</evidence>
<dbReference type="Gene3D" id="3.40.50.10330">
    <property type="entry name" value="Probable inorganic polyphosphate/atp-NAD kinase, domain 1"/>
    <property type="match status" value="1"/>
</dbReference>
<gene>
    <name evidence="9" type="ORF">CmeUKMEL1_14860</name>
</gene>
<dbReference type="PANTHER" id="PTHR11255:SF121">
    <property type="entry name" value="DIACYLGLYCEROL KINASE (ATP)"/>
    <property type="match status" value="1"/>
</dbReference>
<dbReference type="PROSITE" id="PS50146">
    <property type="entry name" value="DAGK"/>
    <property type="match status" value="1"/>
</dbReference>
<evidence type="ECO:0000256" key="3">
    <source>
        <dbReference type="ARBA" id="ARBA00022679"/>
    </source>
</evidence>
<evidence type="ECO:0000259" key="8">
    <source>
        <dbReference type="PROSITE" id="PS50146"/>
    </source>
</evidence>
<proteinExistence type="inferred from homology"/>
<evidence type="ECO:0000313" key="9">
    <source>
        <dbReference type="EMBL" id="POM84931.1"/>
    </source>
</evidence>
<keyword evidence="5 9" id="KW-0418">Kinase</keyword>
<dbReference type="Pfam" id="PF00609">
    <property type="entry name" value="DAGK_acc"/>
    <property type="match status" value="1"/>
</dbReference>
<accession>A0A2P4Z4J2</accession>
<keyword evidence="6" id="KW-0067">ATP-binding</keyword>
<dbReference type="VEuPathDB" id="CryptoDB:CmeUKMEL1_14860"/>
<dbReference type="EC" id="2.7.1.107" evidence="2"/>
<dbReference type="GO" id="GO:0007200">
    <property type="term" value="P:phospholipase C-activating G protein-coupled receptor signaling pathway"/>
    <property type="evidence" value="ECO:0007669"/>
    <property type="project" value="InterPro"/>
</dbReference>
<comment type="caution">
    <text evidence="9">The sequence shown here is derived from an EMBL/GenBank/DDBJ whole genome shotgun (WGS) entry which is preliminary data.</text>
</comment>
<evidence type="ECO:0000256" key="5">
    <source>
        <dbReference type="ARBA" id="ARBA00022777"/>
    </source>
</evidence>
<dbReference type="InterPro" id="IPR000756">
    <property type="entry name" value="Diacylglycerol_kin_accessory"/>
</dbReference>
<dbReference type="OrthoDB" id="242257at2759"/>
<dbReference type="PANTHER" id="PTHR11255">
    <property type="entry name" value="DIACYLGLYCEROL KINASE"/>
    <property type="match status" value="1"/>
</dbReference>
<organism evidence="9 10">
    <name type="scientific">Cryptosporidium meleagridis</name>
    <dbReference type="NCBI Taxonomy" id="93969"/>
    <lineage>
        <taxon>Eukaryota</taxon>
        <taxon>Sar</taxon>
        <taxon>Alveolata</taxon>
        <taxon>Apicomplexa</taxon>
        <taxon>Conoidasida</taxon>
        <taxon>Coccidia</taxon>
        <taxon>Eucoccidiorida</taxon>
        <taxon>Eimeriorina</taxon>
        <taxon>Cryptosporidiidae</taxon>
        <taxon>Cryptosporidium</taxon>
    </lineage>
</organism>
<dbReference type="Pfam" id="PF00781">
    <property type="entry name" value="DAGK_cat"/>
    <property type="match status" value="1"/>
</dbReference>
<dbReference type="InterPro" id="IPR037607">
    <property type="entry name" value="DGK"/>
</dbReference>
<dbReference type="AlphaFoldDB" id="A0A2P4Z4J2"/>
<dbReference type="Proteomes" id="UP000236928">
    <property type="component" value="Unassembled WGS sequence"/>
</dbReference>
<dbReference type="GO" id="GO:0005524">
    <property type="term" value="F:ATP binding"/>
    <property type="evidence" value="ECO:0007669"/>
    <property type="project" value="UniProtKB-KW"/>
</dbReference>
<dbReference type="InterPro" id="IPR001206">
    <property type="entry name" value="Diacylglycerol_kinase_cat_dom"/>
</dbReference>
<dbReference type="GO" id="GO:0016020">
    <property type="term" value="C:membrane"/>
    <property type="evidence" value="ECO:0007669"/>
    <property type="project" value="TreeGrafter"/>
</dbReference>
<dbReference type="InterPro" id="IPR016064">
    <property type="entry name" value="NAD/diacylglycerol_kinase_sf"/>
</dbReference>
<keyword evidence="4" id="KW-0547">Nucleotide-binding</keyword>
<protein>
    <recommendedName>
        <fullName evidence="2">diacylglycerol kinase (ATP)</fullName>
        <ecNumber evidence="2">2.7.1.107</ecNumber>
    </recommendedName>
</protein>
<dbReference type="InterPro" id="IPR017438">
    <property type="entry name" value="ATP-NAD_kinase_N"/>
</dbReference>
<dbReference type="SUPFAM" id="SSF111331">
    <property type="entry name" value="NAD kinase/diacylglycerol kinase-like"/>
    <property type="match status" value="1"/>
</dbReference>
<evidence type="ECO:0000256" key="7">
    <source>
        <dbReference type="SAM" id="MobiDB-lite"/>
    </source>
</evidence>
<sequence>MEKVQSEGKLSQNSKNENNIVQNEANKCELCGENTNISNFREYIGNPLAFIYLFYNKLSGGNIETYFTKNLKEIVLDVDGIATHINFVDMISDFDSGINRVKNSLKITNKDICIIGIGGDGSFSTLVNNFLESIPESKNRLIFAALPFGTGNDWAKSFGWSSYGNMKFMKDDFTPLIDLARGIFTSNLINFDTWMIEVEIFDSEDSSFQRVNSISQELERVNNSDDESKKLLILKKRCINYFSFGEESRVGITFDTYRKRNVLLNRALYGLAGSMFTVNMNNKHQSNTPLSHSTRKVYLEDPEHPNKETNHLECALCPNRTIHSSEDSQENSACPTLLNSVSLVFLNIETFGGGVKLWKNSKNVGPSISRTSSSLNFGEMIDNLSSFLVNPISLDFDSFKQIKNPKSGDDAESSSGSESDPNYNLESESDVNLDSDKSILDLKKSDFNRLNEEQNGQDIGSLKEDQFKKTIKDNILNIVPDSCDKKLEIVSFSGLIDFSSIFVPYMSTAKRVGQFSPFQTDSQPHFEKELSSKMSELEIKNSENNPNSYEKSGNTLKMDFFNKDNSESNSGFIEVYFQIDGEYYLAKEPKQCSVKYDQQIKVLRCIIPYSPFKNIH</sequence>
<reference evidence="9 10" key="1">
    <citation type="submission" date="2014-04" db="EMBL/GenBank/DDBJ databases">
        <title>Comparative Genomics of Cryptosporidium Species.</title>
        <authorList>
            <person name="Silva J.C."/>
            <person name="Su Q."/>
            <person name="Chalmers R."/>
            <person name="Chibucos M.C."/>
            <person name="Elwin K."/>
            <person name="Godinez A."/>
            <person name="Guo F."/>
            <person name="Huynh K."/>
            <person name="Orvis J."/>
            <person name="Ott S."/>
            <person name="Sadzewicz L."/>
            <person name="Sengamalay N."/>
            <person name="Shetty A."/>
            <person name="Sun M."/>
            <person name="Tallon L."/>
            <person name="Xiao L."/>
            <person name="Zhang H."/>
            <person name="Fraser C.M."/>
            <person name="Zhu G."/>
            <person name="Kissinger J."/>
            <person name="Widmer G."/>
        </authorList>
    </citation>
    <scope>NUCLEOTIDE SEQUENCE [LARGE SCALE GENOMIC DNA]</scope>
    <source>
        <strain evidence="9 10">UKMEL1</strain>
    </source>
</reference>
<keyword evidence="10" id="KW-1185">Reference proteome</keyword>
<feature type="domain" description="DAGKc" evidence="8">
    <location>
        <begin position="114"/>
        <end position="200"/>
    </location>
</feature>
<evidence type="ECO:0000313" key="10">
    <source>
        <dbReference type="Proteomes" id="UP000236928"/>
    </source>
</evidence>
<feature type="region of interest" description="Disordered" evidence="7">
    <location>
        <begin position="405"/>
        <end position="429"/>
    </location>
</feature>